<dbReference type="AlphaFoldDB" id="A0A2D6YJH8"/>
<dbReference type="Gene3D" id="3.60.40.10">
    <property type="entry name" value="PPM-type phosphatase domain"/>
    <property type="match status" value="1"/>
</dbReference>
<reference evidence="2" key="1">
    <citation type="submission" date="2017-09" db="EMBL/GenBank/DDBJ databases">
        <title>The Reconstruction of 2,631 Draft Metagenome-Assembled Genomes from the Global Oceans.</title>
        <authorList>
            <person name="Tully B.J."/>
            <person name="Graham E.D."/>
            <person name="Heidelberg J.F."/>
        </authorList>
    </citation>
    <scope>NUCLEOTIDE SEQUENCE [LARGE SCALE GENOMIC DNA]</scope>
</reference>
<evidence type="ECO:0000313" key="1">
    <source>
        <dbReference type="EMBL" id="MAH63304.1"/>
    </source>
</evidence>
<protein>
    <submittedName>
        <fullName evidence="1">Uncharacterized protein</fullName>
    </submittedName>
</protein>
<proteinExistence type="predicted"/>
<organism evidence="1 2">
    <name type="scientific">SAR324 cluster bacterium</name>
    <dbReference type="NCBI Taxonomy" id="2024889"/>
    <lineage>
        <taxon>Bacteria</taxon>
        <taxon>Deltaproteobacteria</taxon>
        <taxon>SAR324 cluster</taxon>
    </lineage>
</organism>
<dbReference type="Proteomes" id="UP000226525">
    <property type="component" value="Unassembled WGS sequence"/>
</dbReference>
<accession>A0A2D6YJH8</accession>
<dbReference type="EMBL" id="NZEX01000088">
    <property type="protein sequence ID" value="MAH63304.1"/>
    <property type="molecule type" value="Genomic_DNA"/>
</dbReference>
<evidence type="ECO:0000313" key="2">
    <source>
        <dbReference type="Proteomes" id="UP000226525"/>
    </source>
</evidence>
<comment type="caution">
    <text evidence="1">The sequence shown here is derived from an EMBL/GenBank/DDBJ whole genome shotgun (WGS) entry which is preliminary data.</text>
</comment>
<dbReference type="InterPro" id="IPR036457">
    <property type="entry name" value="PPM-type-like_dom_sf"/>
</dbReference>
<feature type="non-terminal residue" evidence="1">
    <location>
        <position position="1"/>
    </location>
</feature>
<name>A0A2D6YJH8_9DELT</name>
<sequence>IQQTELKDSIQYAKHLQEAILPIPKTNKEEYMESLVLYKPKDIIGGDFFGREDRGEILIFTGF</sequence>
<gene>
    <name evidence="1" type="ORF">CMN54_07650</name>
</gene>